<evidence type="ECO:0000256" key="1">
    <source>
        <dbReference type="SAM" id="MobiDB-lite"/>
    </source>
</evidence>
<evidence type="ECO:0000313" key="2">
    <source>
        <dbReference type="EMBL" id="CAG7681724.1"/>
    </source>
</evidence>
<feature type="region of interest" description="Disordered" evidence="1">
    <location>
        <begin position="199"/>
        <end position="230"/>
    </location>
</feature>
<comment type="caution">
    <text evidence="2">The sequence shown here is derived from an EMBL/GenBank/DDBJ whole genome shotgun (WGS) entry which is preliminary data.</text>
</comment>
<accession>A0A8J2NNR4</accession>
<reference evidence="2" key="1">
    <citation type="submission" date="2021-06" db="EMBL/GenBank/DDBJ databases">
        <authorList>
            <person name="Hodson N. C."/>
            <person name="Mongue J. A."/>
            <person name="Jaron S. K."/>
        </authorList>
    </citation>
    <scope>NUCLEOTIDE SEQUENCE</scope>
</reference>
<feature type="compositionally biased region" description="Polar residues" evidence="1">
    <location>
        <begin position="146"/>
        <end position="158"/>
    </location>
</feature>
<dbReference type="Proteomes" id="UP000708208">
    <property type="component" value="Unassembled WGS sequence"/>
</dbReference>
<keyword evidence="3" id="KW-1185">Reference proteome</keyword>
<proteinExistence type="predicted"/>
<organism evidence="2 3">
    <name type="scientific">Allacma fusca</name>
    <dbReference type="NCBI Taxonomy" id="39272"/>
    <lineage>
        <taxon>Eukaryota</taxon>
        <taxon>Metazoa</taxon>
        <taxon>Ecdysozoa</taxon>
        <taxon>Arthropoda</taxon>
        <taxon>Hexapoda</taxon>
        <taxon>Collembola</taxon>
        <taxon>Symphypleona</taxon>
        <taxon>Sminthuridae</taxon>
        <taxon>Allacma</taxon>
    </lineage>
</organism>
<feature type="region of interest" description="Disordered" evidence="1">
    <location>
        <begin position="123"/>
        <end position="158"/>
    </location>
</feature>
<sequence length="230" mass="25874">MTIKSVQIAVTGAVILCYAVSPITSQRQLRAIGEFDMSQDDAALLCAKIDQEKSGVTTGDPNTGVYTPPDFCFFFQWIYCPNVPEDMEKPCGWWEQKPCNYTKFEQEPHFALEEANPIKSQGMEVEATPEPGPPPPPGNAAGRSSGLKSNSHTRATRRYSSTIISPNYATRTKLTEILMIPVMMTSTGWNCKGQINMMHQSHQRTPPPTRKPLKKTLRKKRDNKKNYYQI</sequence>
<name>A0A8J2NNR4_9HEXA</name>
<protein>
    <submittedName>
        <fullName evidence="2">Uncharacterized protein</fullName>
    </submittedName>
</protein>
<feature type="compositionally biased region" description="Basic residues" evidence="1">
    <location>
        <begin position="211"/>
        <end position="223"/>
    </location>
</feature>
<gene>
    <name evidence="2" type="ORF">AFUS01_LOCUS2856</name>
</gene>
<dbReference type="EMBL" id="CAJVCH010016747">
    <property type="protein sequence ID" value="CAG7681724.1"/>
    <property type="molecule type" value="Genomic_DNA"/>
</dbReference>
<evidence type="ECO:0000313" key="3">
    <source>
        <dbReference type="Proteomes" id="UP000708208"/>
    </source>
</evidence>
<dbReference type="AlphaFoldDB" id="A0A8J2NNR4"/>